<name>A0ABQ4NFV1_9BACL</name>
<dbReference type="EMBL" id="BOVJ01000205">
    <property type="protein sequence ID" value="GIQ66736.1"/>
    <property type="molecule type" value="Genomic_DNA"/>
</dbReference>
<proteinExistence type="predicted"/>
<evidence type="ECO:0000256" key="1">
    <source>
        <dbReference type="SAM" id="Phobius"/>
    </source>
</evidence>
<dbReference type="RefSeq" id="WP_062496374.1">
    <property type="nucleotide sequence ID" value="NZ_BOVJ01000205.1"/>
</dbReference>
<feature type="transmembrane region" description="Helical" evidence="1">
    <location>
        <begin position="35"/>
        <end position="52"/>
    </location>
</feature>
<accession>A0ABQ4NFV1</accession>
<feature type="transmembrane region" description="Helical" evidence="1">
    <location>
        <begin position="64"/>
        <end position="91"/>
    </location>
</feature>
<keyword evidence="3" id="KW-1185">Reference proteome</keyword>
<gene>
    <name evidence="2" type="ORF">PACILC2_53040</name>
</gene>
<evidence type="ECO:0000313" key="2">
    <source>
        <dbReference type="EMBL" id="GIQ66736.1"/>
    </source>
</evidence>
<evidence type="ECO:0000313" key="3">
    <source>
        <dbReference type="Proteomes" id="UP000680304"/>
    </source>
</evidence>
<sequence>MSISRILKLISGLCELCLAIPIIGGLFVIGTGYTALWFMFMLHLITLVLSLYNQEPSYGPVAGMITSLIAWIPFVGWILHVVTGILLLLNAAQGPKYGARKPPRYS</sequence>
<dbReference type="Proteomes" id="UP000680304">
    <property type="component" value="Unassembled WGS sequence"/>
</dbReference>
<keyword evidence="1" id="KW-0812">Transmembrane</keyword>
<reference evidence="2 3" key="1">
    <citation type="submission" date="2021-04" db="EMBL/GenBank/DDBJ databases">
        <title>Draft genome sequence of Paenibacillus cisolokensis, LC2-13A.</title>
        <authorList>
            <person name="Uke A."/>
            <person name="Chhe C."/>
            <person name="Baramee S."/>
            <person name="Kosugi A."/>
        </authorList>
    </citation>
    <scope>NUCLEOTIDE SEQUENCE [LARGE SCALE GENOMIC DNA]</scope>
    <source>
        <strain evidence="2 3">LC2-13A</strain>
    </source>
</reference>
<feature type="transmembrane region" description="Helical" evidence="1">
    <location>
        <begin position="6"/>
        <end position="28"/>
    </location>
</feature>
<organism evidence="2 3">
    <name type="scientific">Paenibacillus cisolokensis</name>
    <dbReference type="NCBI Taxonomy" id="1658519"/>
    <lineage>
        <taxon>Bacteria</taxon>
        <taxon>Bacillati</taxon>
        <taxon>Bacillota</taxon>
        <taxon>Bacilli</taxon>
        <taxon>Bacillales</taxon>
        <taxon>Paenibacillaceae</taxon>
        <taxon>Paenibacillus</taxon>
    </lineage>
</organism>
<comment type="caution">
    <text evidence="2">The sequence shown here is derived from an EMBL/GenBank/DDBJ whole genome shotgun (WGS) entry which is preliminary data.</text>
</comment>
<keyword evidence="1" id="KW-0472">Membrane</keyword>
<protein>
    <submittedName>
        <fullName evidence="2">Uncharacterized protein</fullName>
    </submittedName>
</protein>
<keyword evidence="1" id="KW-1133">Transmembrane helix</keyword>